<dbReference type="InterPro" id="IPR000073">
    <property type="entry name" value="AB_hydrolase_1"/>
</dbReference>
<keyword evidence="2" id="KW-0378">Hydrolase</keyword>
<dbReference type="RefSeq" id="WP_148734040.1">
    <property type="nucleotide sequence ID" value="NZ_VSSB01000001.1"/>
</dbReference>
<gene>
    <name evidence="2" type="ORF">FYC51_00530</name>
</gene>
<reference evidence="2 3" key="1">
    <citation type="submission" date="2019-08" db="EMBL/GenBank/DDBJ databases">
        <authorList>
            <person name="Hu J."/>
        </authorList>
    </citation>
    <scope>NUCLEOTIDE SEQUENCE [LARGE SCALE GENOMIC DNA]</scope>
    <source>
        <strain evidence="2 3">NEAU-184</strain>
    </source>
</reference>
<proteinExistence type="predicted"/>
<dbReference type="SUPFAM" id="SSF53474">
    <property type="entry name" value="alpha/beta-Hydrolases"/>
    <property type="match status" value="1"/>
</dbReference>
<dbReference type="Pfam" id="PF12697">
    <property type="entry name" value="Abhydrolase_6"/>
    <property type="match status" value="1"/>
</dbReference>
<dbReference type="Gene3D" id="3.40.50.1820">
    <property type="entry name" value="alpha/beta hydrolase"/>
    <property type="match status" value="1"/>
</dbReference>
<dbReference type="GO" id="GO:0016020">
    <property type="term" value="C:membrane"/>
    <property type="evidence" value="ECO:0007669"/>
    <property type="project" value="TreeGrafter"/>
</dbReference>
<feature type="domain" description="AB hydrolase-1" evidence="1">
    <location>
        <begin position="60"/>
        <end position="293"/>
    </location>
</feature>
<dbReference type="InterPro" id="IPR050266">
    <property type="entry name" value="AB_hydrolase_sf"/>
</dbReference>
<dbReference type="PANTHER" id="PTHR43798">
    <property type="entry name" value="MONOACYLGLYCEROL LIPASE"/>
    <property type="match status" value="1"/>
</dbReference>
<evidence type="ECO:0000259" key="1">
    <source>
        <dbReference type="Pfam" id="PF12697"/>
    </source>
</evidence>
<dbReference type="AlphaFoldDB" id="A0A5S4V8Z1"/>
<accession>A0A5S4V8Z1</accession>
<evidence type="ECO:0000313" key="3">
    <source>
        <dbReference type="Proteomes" id="UP000325243"/>
    </source>
</evidence>
<dbReference type="EMBL" id="VSSB01000001">
    <property type="protein sequence ID" value="TYL54508.1"/>
    <property type="molecule type" value="Genomic_DNA"/>
</dbReference>
<organism evidence="2 3">
    <name type="scientific">Agromyces mariniharenae</name>
    <dbReference type="NCBI Taxonomy" id="2604423"/>
    <lineage>
        <taxon>Bacteria</taxon>
        <taxon>Bacillati</taxon>
        <taxon>Actinomycetota</taxon>
        <taxon>Actinomycetes</taxon>
        <taxon>Micrococcales</taxon>
        <taxon>Microbacteriaceae</taxon>
        <taxon>Agromyces</taxon>
    </lineage>
</organism>
<sequence length="307" mass="33481">MNEAVPSHEAVPGGEALALDAAIPDLDWRAFPPGTERTEFAAPSGPLARVALGPADGPRVVLVPGATGSKEDFVLMMPLLADAGFRVESYDLAGQYESWNAGPWNLDPPRSRYDERLFLDDLLAVLDDGAGDAHVLGYSFAATLAELALLERPDRFASLTLLSAPPEPGQAFRGVKRIGPISGFTSPRQGAALMLWGIRNNLNKVPPRRLAFVRERFALTRRESVDDIIGLMMRTPDLRARLAASPVPKLVAVGAHDLWPRELHERFAQRIGARLAVYATGHSPCETAPHQLVRDMRELFEQTDSVP</sequence>
<dbReference type="Proteomes" id="UP000325243">
    <property type="component" value="Unassembled WGS sequence"/>
</dbReference>
<keyword evidence="3" id="KW-1185">Reference proteome</keyword>
<dbReference type="InterPro" id="IPR029058">
    <property type="entry name" value="AB_hydrolase_fold"/>
</dbReference>
<name>A0A5S4V8Z1_9MICO</name>
<protein>
    <submittedName>
        <fullName evidence="2">Alpha/beta hydrolase</fullName>
    </submittedName>
</protein>
<comment type="caution">
    <text evidence="2">The sequence shown here is derived from an EMBL/GenBank/DDBJ whole genome shotgun (WGS) entry which is preliminary data.</text>
</comment>
<evidence type="ECO:0000313" key="2">
    <source>
        <dbReference type="EMBL" id="TYL54508.1"/>
    </source>
</evidence>
<dbReference type="GO" id="GO:0016787">
    <property type="term" value="F:hydrolase activity"/>
    <property type="evidence" value="ECO:0007669"/>
    <property type="project" value="UniProtKB-KW"/>
</dbReference>
<dbReference type="PANTHER" id="PTHR43798:SF33">
    <property type="entry name" value="HYDROLASE, PUTATIVE (AFU_ORTHOLOGUE AFUA_2G14860)-RELATED"/>
    <property type="match status" value="1"/>
</dbReference>